<dbReference type="EMBL" id="AFRQ01000036">
    <property type="protein sequence ID" value="EGP46800.1"/>
    <property type="molecule type" value="Genomic_DNA"/>
</dbReference>
<feature type="non-terminal residue" evidence="1">
    <location>
        <position position="1"/>
    </location>
</feature>
<reference evidence="1 2" key="1">
    <citation type="submission" date="2011-06" db="EMBL/GenBank/DDBJ databases">
        <authorList>
            <person name="Bador J."/>
            <person name="Amoureux L."/>
            <person name="Neuwirth C."/>
        </authorList>
    </citation>
    <scope>NUCLEOTIDE SEQUENCE [LARGE SCALE GENOMIC DNA]</scope>
    <source>
        <strain evidence="1 2">AXX-A</strain>
    </source>
</reference>
<dbReference type="AlphaFoldDB" id="F7SYM8"/>
<dbReference type="HOGENOM" id="CLU_2927750_0_0_4"/>
<evidence type="ECO:0000313" key="2">
    <source>
        <dbReference type="Proteomes" id="UP000004853"/>
    </source>
</evidence>
<accession>F7SYM8</accession>
<gene>
    <name evidence="1" type="ORF">AXXA_08898</name>
</gene>
<sequence length="60" mass="6458">RSGAFAPDCPVLIFVQAFGLPFRFRRAHLHAPPATGRRPAVLAISLVPALLGRAVCLAFF</sequence>
<name>F7SYM8_9BURK</name>
<proteinExistence type="predicted"/>
<organism evidence="1 2">
    <name type="scientific">Achromobacter insuavis AXX-A</name>
    <dbReference type="NCBI Taxonomy" id="1003200"/>
    <lineage>
        <taxon>Bacteria</taxon>
        <taxon>Pseudomonadati</taxon>
        <taxon>Pseudomonadota</taxon>
        <taxon>Betaproteobacteria</taxon>
        <taxon>Burkholderiales</taxon>
        <taxon>Alcaligenaceae</taxon>
        <taxon>Achromobacter</taxon>
    </lineage>
</organism>
<evidence type="ECO:0000313" key="1">
    <source>
        <dbReference type="EMBL" id="EGP46800.1"/>
    </source>
</evidence>
<protein>
    <submittedName>
        <fullName evidence="1">Uncharacterized protein</fullName>
    </submittedName>
</protein>
<dbReference type="Proteomes" id="UP000004853">
    <property type="component" value="Unassembled WGS sequence"/>
</dbReference>
<comment type="caution">
    <text evidence="1">The sequence shown here is derived from an EMBL/GenBank/DDBJ whole genome shotgun (WGS) entry which is preliminary data.</text>
</comment>